<keyword evidence="3" id="KW-1185">Reference proteome</keyword>
<proteinExistence type="predicted"/>
<evidence type="ECO:0000256" key="1">
    <source>
        <dbReference type="SAM" id="MobiDB-lite"/>
    </source>
</evidence>
<evidence type="ECO:0000313" key="2">
    <source>
        <dbReference type="EMBL" id="ACI58311.1"/>
    </source>
</evidence>
<organism evidence="2 3">
    <name type="scientific">Rhizobium leguminosarum bv. trifolii (strain WSM2304)</name>
    <dbReference type="NCBI Taxonomy" id="395492"/>
    <lineage>
        <taxon>Bacteria</taxon>
        <taxon>Pseudomonadati</taxon>
        <taxon>Pseudomonadota</taxon>
        <taxon>Alphaproteobacteria</taxon>
        <taxon>Hyphomicrobiales</taxon>
        <taxon>Rhizobiaceae</taxon>
        <taxon>Rhizobium/Agrobacterium group</taxon>
        <taxon>Rhizobium</taxon>
    </lineage>
</organism>
<dbReference type="AlphaFoldDB" id="A0ABF7QW19"/>
<sequence length="179" mass="19669">MTTTLARYSWPADRAGDWVRCSARPMLSRVCSVVGRSGSRAGVRRFADDCGHRVERRASGRASARRALVPGIQSSLAGERHLRCVGPASPLRQPLRLYHRRRPIFAGALPSSSGNRFRPAPGRVRLARASPSCGSVLGFLLHHRIGTPRPGTSGSRANPKQRRPCPIMKIEFQSQRKPS</sequence>
<name>A0ABF7QW19_RHILW</name>
<reference evidence="2 3" key="1">
    <citation type="journal article" date="2010" name="Stand. Genomic Sci.">
        <title>Complete genome sequence of Rhizobium leguminosarum bv trifolii strain WSM2304, an effective microsymbiont of the South American clover Trifolium polymorphum.</title>
        <authorList>
            <person name="Reeve W."/>
            <person name="O'Hara G."/>
            <person name="Chain P."/>
            <person name="Ardley J."/>
            <person name="Brau L."/>
            <person name="Nandesena K."/>
            <person name="Tiwari R."/>
            <person name="Malfatti S."/>
            <person name="Kiss H."/>
            <person name="Lapidus A."/>
            <person name="Copeland A."/>
            <person name="Nolan M."/>
            <person name="Land M."/>
            <person name="Ivanova N."/>
            <person name="Mavromatis K."/>
            <person name="Markowitz V."/>
            <person name="Kyrpides N."/>
            <person name="Melino V."/>
            <person name="Denton M."/>
            <person name="Yates R."/>
            <person name="Howieson J."/>
        </authorList>
    </citation>
    <scope>NUCLEOTIDE SEQUENCE [LARGE SCALE GENOMIC DNA]</scope>
    <source>
        <strain evidence="2 3">WSM2304</strain>
    </source>
</reference>
<gene>
    <name evidence="2" type="ordered locus">Rleg2_5100</name>
</gene>
<feature type="region of interest" description="Disordered" evidence="1">
    <location>
        <begin position="144"/>
        <end position="179"/>
    </location>
</feature>
<geneLocation type="plasmid" evidence="2 3">
    <name>pRLG201</name>
</geneLocation>
<dbReference type="Proteomes" id="UP000008330">
    <property type="component" value="Plasmid pRLG201"/>
</dbReference>
<keyword evidence="2" id="KW-0614">Plasmid</keyword>
<accession>A0ABF7QW19</accession>
<dbReference type="EMBL" id="CP001192">
    <property type="protein sequence ID" value="ACI58311.1"/>
    <property type="molecule type" value="Genomic_DNA"/>
</dbReference>
<evidence type="ECO:0000313" key="3">
    <source>
        <dbReference type="Proteomes" id="UP000008330"/>
    </source>
</evidence>
<dbReference type="KEGG" id="rlt:Rleg2_5100"/>
<protein>
    <submittedName>
        <fullName evidence="2">Uncharacterized protein</fullName>
    </submittedName>
</protein>